<comment type="caution">
    <text evidence="2">The sequence shown here is derived from an EMBL/GenBank/DDBJ whole genome shotgun (WGS) entry which is preliminary data.</text>
</comment>
<evidence type="ECO:0000313" key="3">
    <source>
        <dbReference type="Proteomes" id="UP000051330"/>
    </source>
</evidence>
<dbReference type="STRING" id="1423792.FD09_GL000655"/>
<gene>
    <name evidence="2" type="ORF">FD09_GL000655</name>
</gene>
<name>A0A0R1N2H6_9LACO</name>
<dbReference type="Proteomes" id="UP000051330">
    <property type="component" value="Unassembled WGS sequence"/>
</dbReference>
<sequence>MDMDVALDQWLKQVSKAAQLSITDQEKITKAGADVLATKLQEATKEKHPDTKGDGGKYGHLSANIRSAAGDIDGDHNGKSTAGFGSKAYIAGFLNDGTKKLRGDHFVDNARNDAKNAVFAAEQAEYNKIIAKLNGGGDK</sequence>
<evidence type="ECO:0008006" key="4">
    <source>
        <dbReference type="Google" id="ProtNLM"/>
    </source>
</evidence>
<proteinExistence type="predicted"/>
<dbReference type="OrthoDB" id="2146187at2"/>
<dbReference type="AlphaFoldDB" id="A0A0R1N2H6"/>
<dbReference type="InterPro" id="IPR010064">
    <property type="entry name" value="HK97-gp10_tail"/>
</dbReference>
<feature type="compositionally biased region" description="Basic and acidic residues" evidence="1">
    <location>
        <begin position="42"/>
        <end position="57"/>
    </location>
</feature>
<dbReference type="PATRIC" id="fig|1423792.3.peg.668"/>
<organism evidence="2 3">
    <name type="scientific">Schleiferilactobacillus perolens DSM 12744</name>
    <dbReference type="NCBI Taxonomy" id="1423792"/>
    <lineage>
        <taxon>Bacteria</taxon>
        <taxon>Bacillati</taxon>
        <taxon>Bacillota</taxon>
        <taxon>Bacilli</taxon>
        <taxon>Lactobacillales</taxon>
        <taxon>Lactobacillaceae</taxon>
        <taxon>Schleiferilactobacillus</taxon>
    </lineage>
</organism>
<evidence type="ECO:0000313" key="2">
    <source>
        <dbReference type="EMBL" id="KRL11730.1"/>
    </source>
</evidence>
<reference evidence="2 3" key="1">
    <citation type="journal article" date="2015" name="Genome Announc.">
        <title>Expanding the biotechnology potential of lactobacilli through comparative genomics of 213 strains and associated genera.</title>
        <authorList>
            <person name="Sun Z."/>
            <person name="Harris H.M."/>
            <person name="McCann A."/>
            <person name="Guo C."/>
            <person name="Argimon S."/>
            <person name="Zhang W."/>
            <person name="Yang X."/>
            <person name="Jeffery I.B."/>
            <person name="Cooney J.C."/>
            <person name="Kagawa T.F."/>
            <person name="Liu W."/>
            <person name="Song Y."/>
            <person name="Salvetti E."/>
            <person name="Wrobel A."/>
            <person name="Rasinkangas P."/>
            <person name="Parkhill J."/>
            <person name="Rea M.C."/>
            <person name="O'Sullivan O."/>
            <person name="Ritari J."/>
            <person name="Douillard F.P."/>
            <person name="Paul Ross R."/>
            <person name="Yang R."/>
            <person name="Briner A.E."/>
            <person name="Felis G.E."/>
            <person name="de Vos W.M."/>
            <person name="Barrangou R."/>
            <person name="Klaenhammer T.R."/>
            <person name="Caufield P.W."/>
            <person name="Cui Y."/>
            <person name="Zhang H."/>
            <person name="O'Toole P.W."/>
        </authorList>
    </citation>
    <scope>NUCLEOTIDE SEQUENCE [LARGE SCALE GENOMIC DNA]</scope>
    <source>
        <strain evidence="2 3">DSM 12744</strain>
    </source>
</reference>
<protein>
    <recommendedName>
        <fullName evidence="4">HK97 gp10 family phage protein</fullName>
    </recommendedName>
</protein>
<evidence type="ECO:0000256" key="1">
    <source>
        <dbReference type="SAM" id="MobiDB-lite"/>
    </source>
</evidence>
<keyword evidence="3" id="KW-1185">Reference proteome</keyword>
<accession>A0A0R1N2H6</accession>
<dbReference type="NCBIfam" id="TIGR01725">
    <property type="entry name" value="phge_HK97_gp10"/>
    <property type="match status" value="1"/>
</dbReference>
<dbReference type="EMBL" id="AZEC01000011">
    <property type="protein sequence ID" value="KRL11730.1"/>
    <property type="molecule type" value="Genomic_DNA"/>
</dbReference>
<dbReference type="Pfam" id="PF04883">
    <property type="entry name" value="HK97-gp10_like"/>
    <property type="match status" value="1"/>
</dbReference>
<dbReference type="RefSeq" id="WP_057821472.1">
    <property type="nucleotide sequence ID" value="NZ_AZEC01000011.1"/>
</dbReference>
<feature type="region of interest" description="Disordered" evidence="1">
    <location>
        <begin position="41"/>
        <end position="60"/>
    </location>
</feature>